<dbReference type="PROSITE" id="PS00092">
    <property type="entry name" value="N6_MTASE"/>
    <property type="match status" value="1"/>
</dbReference>
<feature type="domain" description="DNA methylase N-4/N-6" evidence="5">
    <location>
        <begin position="99"/>
        <end position="441"/>
    </location>
</feature>
<name>A0ABS6M4C6_9LACO</name>
<evidence type="ECO:0000259" key="5">
    <source>
        <dbReference type="Pfam" id="PF01555"/>
    </source>
</evidence>
<comment type="caution">
    <text evidence="6">The sequence shown here is derived from an EMBL/GenBank/DDBJ whole genome shotgun (WGS) entry which is preliminary data.</text>
</comment>
<evidence type="ECO:0000313" key="6">
    <source>
        <dbReference type="EMBL" id="MBV0914961.1"/>
    </source>
</evidence>
<dbReference type="Pfam" id="PF01555">
    <property type="entry name" value="N6_N4_Mtase"/>
    <property type="match status" value="1"/>
</dbReference>
<evidence type="ECO:0000256" key="1">
    <source>
        <dbReference type="ARBA" id="ARBA00022603"/>
    </source>
</evidence>
<dbReference type="Proteomes" id="UP000751196">
    <property type="component" value="Unassembled WGS sequence"/>
</dbReference>
<evidence type="ECO:0000256" key="2">
    <source>
        <dbReference type="ARBA" id="ARBA00022679"/>
    </source>
</evidence>
<gene>
    <name evidence="6" type="ORF">KTJ72_03480</name>
</gene>
<dbReference type="RefSeq" id="WP_217304142.1">
    <property type="nucleotide sequence ID" value="NZ_JAHQYH010000003.1"/>
</dbReference>
<dbReference type="InterPro" id="IPR002941">
    <property type="entry name" value="DNA_methylase_N4/N6"/>
</dbReference>
<evidence type="ECO:0000256" key="3">
    <source>
        <dbReference type="ARBA" id="ARBA00022691"/>
    </source>
</evidence>
<dbReference type="InterPro" id="IPR002295">
    <property type="entry name" value="N4/N6-MTase_EcoPI_Mod-like"/>
</dbReference>
<organism evidence="6 7">
    <name type="scientific">Apilactobacillus waqarii</name>
    <dbReference type="NCBI Taxonomy" id="2851006"/>
    <lineage>
        <taxon>Bacteria</taxon>
        <taxon>Bacillati</taxon>
        <taxon>Bacillota</taxon>
        <taxon>Bacilli</taxon>
        <taxon>Lactobacillales</taxon>
        <taxon>Lactobacillaceae</taxon>
        <taxon>Apilactobacillus</taxon>
    </lineage>
</organism>
<keyword evidence="7" id="KW-1185">Reference proteome</keyword>
<keyword evidence="4" id="KW-0680">Restriction system</keyword>
<dbReference type="EMBL" id="JAHQYH010000003">
    <property type="protein sequence ID" value="MBV0914961.1"/>
    <property type="molecule type" value="Genomic_DNA"/>
</dbReference>
<dbReference type="PIRSF" id="PIRSF015855">
    <property type="entry name" value="TypeIII_Mtase_mKpnI"/>
    <property type="match status" value="1"/>
</dbReference>
<reference evidence="6 7" key="1">
    <citation type="submission" date="2021-06" db="EMBL/GenBank/DDBJ databases">
        <title>Draft genome sequence of a glucan synthesizing Apilactobacillus waqareii isolate HBW1.</title>
        <authorList>
            <person name="Anwar M.A."/>
        </authorList>
    </citation>
    <scope>NUCLEOTIDE SEQUENCE [LARGE SCALE GENOMIC DNA]</scope>
    <source>
        <strain evidence="6 7">HBW1</strain>
    </source>
</reference>
<keyword evidence="1" id="KW-0489">Methyltransferase</keyword>
<dbReference type="InterPro" id="IPR002052">
    <property type="entry name" value="DNA_methylase_N6_adenine_CS"/>
</dbReference>
<proteinExistence type="predicted"/>
<protein>
    <submittedName>
        <fullName evidence="6">Site-specific DNA-methyltransferase</fullName>
    </submittedName>
</protein>
<sequence>MTDRPEKIDLSDVKSRKVDENMLNELRDLFEKADEQKERYDFTWNGKAKAYFEAASPSTKTLKPDEKESVDFKNSENLFITGDNLEALKLMQESYLGKIDMIYIDPPYNTGKDFVYHDNFRKNKKDSDLSEGNVDEEGNRLVKNEKSSGRYHSDWLSMMYPRLKISRDLLKDSGSIFVSIGDAEQANLKLLMDEVFGEDNFVYELSVVTSLNGNDNSSGMMETNEYAFIYSKDKEKFDVGVLPIDEGEELLEWNQDEKGYWKVGGSLKATGINAPRSARPKLFYPIWINKETLDFSLTPKNSDEWDKIIPLTNGEEMRWYWSKDKMTRDKDDVIVKKVKDGYSLYKKQRPALGDLPSKRGKTTFYSPKYSTSNSNSLIKKYFNGKKIFDYSKSVDLIKDFISLSNSGDDAIIMDAFAGSGTTADAVMRQNKEDGGNRKFIMVTLDEKTPLDSLAFSNGYKTIDKISKDRIKKAAKTIGDNSGFRALTVSNTNLRDDVFKKSSELQQGQLIMDIDNNSDNRSDYELLYDVLISSAFEYNRPISIDNLDGEKIIKYDYFGELSGVIGYFGENLTDDLIRKIASLKPLVAVFKESTFDKSSQKVNLLEQFRITSPDTKVKVI</sequence>
<evidence type="ECO:0000313" key="7">
    <source>
        <dbReference type="Proteomes" id="UP000751196"/>
    </source>
</evidence>
<keyword evidence="2" id="KW-0808">Transferase</keyword>
<keyword evidence="3" id="KW-0949">S-adenosyl-L-methionine</keyword>
<evidence type="ECO:0000256" key="4">
    <source>
        <dbReference type="ARBA" id="ARBA00022747"/>
    </source>
</evidence>
<accession>A0ABS6M4C6</accession>